<dbReference type="SUPFAM" id="SSF52540">
    <property type="entry name" value="P-loop containing nucleoside triphosphate hydrolases"/>
    <property type="match status" value="1"/>
</dbReference>
<dbReference type="Pfam" id="PF00005">
    <property type="entry name" value="ABC_tran"/>
    <property type="match status" value="1"/>
</dbReference>
<dbReference type="GO" id="GO:0005524">
    <property type="term" value="F:ATP binding"/>
    <property type="evidence" value="ECO:0007669"/>
    <property type="project" value="UniProtKB-KW"/>
</dbReference>
<evidence type="ECO:0000259" key="4">
    <source>
        <dbReference type="PROSITE" id="PS50893"/>
    </source>
</evidence>
<dbReference type="InterPro" id="IPR051782">
    <property type="entry name" value="ABC_Transporter_VariousFunc"/>
</dbReference>
<dbReference type="SMART" id="SM00382">
    <property type="entry name" value="AAA"/>
    <property type="match status" value="1"/>
</dbReference>
<keyword evidence="3 5" id="KW-0067">ATP-binding</keyword>
<dbReference type="GO" id="GO:0016887">
    <property type="term" value="F:ATP hydrolysis activity"/>
    <property type="evidence" value="ECO:0007669"/>
    <property type="project" value="InterPro"/>
</dbReference>
<gene>
    <name evidence="5" type="ORF">HW564_01545</name>
</gene>
<evidence type="ECO:0000256" key="1">
    <source>
        <dbReference type="ARBA" id="ARBA00022448"/>
    </source>
</evidence>
<keyword evidence="2" id="KW-0547">Nucleotide-binding</keyword>
<comment type="caution">
    <text evidence="5">The sequence shown here is derived from an EMBL/GenBank/DDBJ whole genome shotgun (WGS) entry which is preliminary data.</text>
</comment>
<dbReference type="CDD" id="cd03230">
    <property type="entry name" value="ABC_DR_subfamily_A"/>
    <property type="match status" value="1"/>
</dbReference>
<evidence type="ECO:0000313" key="6">
    <source>
        <dbReference type="Proteomes" id="UP000565723"/>
    </source>
</evidence>
<proteinExistence type="predicted"/>
<dbReference type="Proteomes" id="UP000565723">
    <property type="component" value="Unassembled WGS sequence"/>
</dbReference>
<dbReference type="PROSITE" id="PS50893">
    <property type="entry name" value="ABC_TRANSPORTER_2"/>
    <property type="match status" value="1"/>
</dbReference>
<evidence type="ECO:0000256" key="3">
    <source>
        <dbReference type="ARBA" id="ARBA00022840"/>
    </source>
</evidence>
<evidence type="ECO:0000256" key="2">
    <source>
        <dbReference type="ARBA" id="ARBA00022741"/>
    </source>
</evidence>
<dbReference type="EMBL" id="JABXIY010000005">
    <property type="protein sequence ID" value="NVK95588.1"/>
    <property type="molecule type" value="Genomic_DNA"/>
</dbReference>
<dbReference type="PROSITE" id="PS00211">
    <property type="entry name" value="ABC_TRANSPORTER_1"/>
    <property type="match status" value="1"/>
</dbReference>
<dbReference type="FunFam" id="3.40.50.300:FF:001220">
    <property type="entry name" value="ABC transporter ATP-binding subunit"/>
    <property type="match status" value="1"/>
</dbReference>
<sequence length="297" mass="31618">MTDKALTIETLCKDRGPTRVLSDVSLHVAPGERVALLGHNGAGKSTLIKSILGLTRIDGGSIRIGTAAPGSAQARRETAYLPEAVSFHPALTGREQLRLFARLSGERADVSGLLERVGLADAMDRRIGAYSKGMRQRLGLAQVLLGKPRVALLDEPTSGLDPISRQDLYAIIDELAGQGAAVLIASHALTEVEARTDRIAILRKGVKVADDTLANLSALAGLPIRLRVRARENADALAARLGGSRVNGASVELLCDPADKMTALRSIAAMGEAVVDVDMTPPRLEDLYRHYAKETLQ</sequence>
<dbReference type="InterPro" id="IPR003593">
    <property type="entry name" value="AAA+_ATPase"/>
</dbReference>
<organism evidence="5 6">
    <name type="scientific">Ruegeria pomeroyi</name>
    <dbReference type="NCBI Taxonomy" id="89184"/>
    <lineage>
        <taxon>Bacteria</taxon>
        <taxon>Pseudomonadati</taxon>
        <taxon>Pseudomonadota</taxon>
        <taxon>Alphaproteobacteria</taxon>
        <taxon>Rhodobacterales</taxon>
        <taxon>Roseobacteraceae</taxon>
        <taxon>Ruegeria</taxon>
    </lineage>
</organism>
<dbReference type="Gene3D" id="3.40.50.300">
    <property type="entry name" value="P-loop containing nucleotide triphosphate hydrolases"/>
    <property type="match status" value="1"/>
</dbReference>
<dbReference type="AlphaFoldDB" id="A0A850LCF9"/>
<name>A0A850LCF9_9RHOB</name>
<accession>A0A850LCF9</accession>
<dbReference type="InterPro" id="IPR027417">
    <property type="entry name" value="P-loop_NTPase"/>
</dbReference>
<dbReference type="RefSeq" id="WP_011241836.1">
    <property type="nucleotide sequence ID" value="NZ_JABXIY010000005.1"/>
</dbReference>
<dbReference type="InterPro" id="IPR003439">
    <property type="entry name" value="ABC_transporter-like_ATP-bd"/>
</dbReference>
<dbReference type="OMA" id="AFMQMTA"/>
<dbReference type="PANTHER" id="PTHR42939">
    <property type="entry name" value="ABC TRANSPORTER ATP-BINDING PROTEIN ALBC-RELATED"/>
    <property type="match status" value="1"/>
</dbReference>
<dbReference type="InterPro" id="IPR017871">
    <property type="entry name" value="ABC_transporter-like_CS"/>
</dbReference>
<evidence type="ECO:0000313" key="5">
    <source>
        <dbReference type="EMBL" id="NVK95588.1"/>
    </source>
</evidence>
<reference evidence="5 6" key="1">
    <citation type="journal article" date="2020" name="Proc. Natl. Acad. Sci. U.S.A.">
        <title>Ecological drivers of bacterial community assembly in synthetic phycospheres.</title>
        <authorList>
            <person name="Fu H."/>
            <person name="Uchimiya M."/>
            <person name="Gore J."/>
            <person name="Moran M.A."/>
        </authorList>
    </citation>
    <scope>NUCLEOTIDE SEQUENCE [LARGE SCALE GENOMIC DNA]</scope>
    <source>
        <strain evidence="5">HF-Din03</strain>
    </source>
</reference>
<keyword evidence="1" id="KW-0813">Transport</keyword>
<feature type="domain" description="ABC transporter" evidence="4">
    <location>
        <begin position="6"/>
        <end position="229"/>
    </location>
</feature>
<dbReference type="PANTHER" id="PTHR42939:SF1">
    <property type="entry name" value="ABC TRANSPORTER ATP-BINDING PROTEIN ALBC-RELATED"/>
    <property type="match status" value="1"/>
</dbReference>
<protein>
    <submittedName>
        <fullName evidence="5">ABC transporter ATP-binding protein</fullName>
    </submittedName>
</protein>